<dbReference type="OrthoDB" id="9796641at2"/>
<dbReference type="InterPro" id="IPR025528">
    <property type="entry name" value="BrnA_antitoxin"/>
</dbReference>
<dbReference type="eggNOG" id="COG3514">
    <property type="taxonomic scope" value="Bacteria"/>
</dbReference>
<evidence type="ECO:0000313" key="1">
    <source>
        <dbReference type="EMBL" id="AFC85433.1"/>
    </source>
</evidence>
<dbReference type="KEGG" id="fau:Fraau_0966"/>
<dbReference type="Pfam" id="PF14384">
    <property type="entry name" value="BrnA_antitoxin"/>
    <property type="match status" value="1"/>
</dbReference>
<dbReference type="Proteomes" id="UP000005234">
    <property type="component" value="Chromosome"/>
</dbReference>
<keyword evidence="2" id="KW-1185">Reference proteome</keyword>
<name>H8L2G6_FRAAD</name>
<dbReference type="HOGENOM" id="CLU_140900_0_0_6"/>
<reference evidence="1" key="1">
    <citation type="submission" date="2012-02" db="EMBL/GenBank/DDBJ databases">
        <title>The complete genome of Frateuria aurantia DSM 6220.</title>
        <authorList>
            <consortium name="US DOE Joint Genome Institute (JGI-PGF)"/>
            <person name="Lucas S."/>
            <person name="Copeland A."/>
            <person name="Lapidus A."/>
            <person name="Glavina del Rio T."/>
            <person name="Dalin E."/>
            <person name="Tice H."/>
            <person name="Bruce D."/>
            <person name="Goodwin L."/>
            <person name="Pitluck S."/>
            <person name="Peters L."/>
            <person name="Ovchinnikova G."/>
            <person name="Teshima H."/>
            <person name="Kyrpides N."/>
            <person name="Mavromatis K."/>
            <person name="Ivanova N."/>
            <person name="Brettin T."/>
            <person name="Detter J.C."/>
            <person name="Han C."/>
            <person name="Larimer F."/>
            <person name="Land M."/>
            <person name="Hauser L."/>
            <person name="Markowitz V."/>
            <person name="Cheng J.-F."/>
            <person name="Hugenholtz P."/>
            <person name="Woyke T."/>
            <person name="Wu D."/>
            <person name="Brambilla E."/>
            <person name="Klenk H.-P."/>
            <person name="Eisen J.A."/>
        </authorList>
    </citation>
    <scope>NUCLEOTIDE SEQUENCE</scope>
    <source>
        <strain evidence="1">DSM 6220</strain>
    </source>
</reference>
<proteinExistence type="predicted"/>
<dbReference type="AlphaFoldDB" id="H8L2G6"/>
<protein>
    <recommendedName>
        <fullName evidence="3">BrnA antitoxin of type II toxin-antitoxin system</fullName>
    </recommendedName>
</protein>
<dbReference type="RefSeq" id="WP_014402439.1">
    <property type="nucleotide sequence ID" value="NC_017033.1"/>
</dbReference>
<dbReference type="EMBL" id="CP003350">
    <property type="protein sequence ID" value="AFC85433.1"/>
    <property type="molecule type" value="Genomic_DNA"/>
</dbReference>
<sequence>MKKAPNPSKIDAEAPEWGVEAFGKARPAHDVLPGIFGERVAKELLRPRGRPRVAEPKVATNVRYSPEILDYFKADGPGWQTRMEQALCEYISAHPRA</sequence>
<evidence type="ECO:0000313" key="2">
    <source>
        <dbReference type="Proteomes" id="UP000005234"/>
    </source>
</evidence>
<gene>
    <name evidence="1" type="ordered locus">Fraau_0966</name>
</gene>
<accession>H8L2G6</accession>
<organism evidence="1 2">
    <name type="scientific">Frateuria aurantia (strain ATCC 33424 / DSM 6220 / KCTC 2777 / LMG 1558 / NBRC 3245 / NCIMB 13370)</name>
    <name type="common">Acetobacter aurantius</name>
    <dbReference type="NCBI Taxonomy" id="767434"/>
    <lineage>
        <taxon>Bacteria</taxon>
        <taxon>Pseudomonadati</taxon>
        <taxon>Pseudomonadota</taxon>
        <taxon>Gammaproteobacteria</taxon>
        <taxon>Lysobacterales</taxon>
        <taxon>Rhodanobacteraceae</taxon>
        <taxon>Frateuria</taxon>
    </lineage>
</organism>
<evidence type="ECO:0008006" key="3">
    <source>
        <dbReference type="Google" id="ProtNLM"/>
    </source>
</evidence>